<name>A0A840CF36_9RHOB</name>
<comment type="caution">
    <text evidence="3">The sequence shown here is derived from an EMBL/GenBank/DDBJ whole genome shotgun (WGS) entry which is preliminary data.</text>
</comment>
<feature type="transmembrane region" description="Helical" evidence="1">
    <location>
        <begin position="222"/>
        <end position="243"/>
    </location>
</feature>
<dbReference type="Proteomes" id="UP000585681">
    <property type="component" value="Unassembled WGS sequence"/>
</dbReference>
<feature type="domain" description="Phosphatidic acid phosphatase type 2/haloperoxidase" evidence="2">
    <location>
        <begin position="156"/>
        <end position="264"/>
    </location>
</feature>
<feature type="transmembrane region" description="Helical" evidence="1">
    <location>
        <begin position="186"/>
        <end position="210"/>
    </location>
</feature>
<dbReference type="CDD" id="cd03392">
    <property type="entry name" value="PAP2_like_2"/>
    <property type="match status" value="1"/>
</dbReference>
<feature type="transmembrane region" description="Helical" evidence="1">
    <location>
        <begin position="249"/>
        <end position="270"/>
    </location>
</feature>
<dbReference type="EC" id="3.6.1.27" evidence="3"/>
<organism evidence="3 4">
    <name type="scientific">Actibacterium naphthalenivorans</name>
    <dbReference type="NCBI Taxonomy" id="1614693"/>
    <lineage>
        <taxon>Bacteria</taxon>
        <taxon>Pseudomonadati</taxon>
        <taxon>Pseudomonadota</taxon>
        <taxon>Alphaproteobacteria</taxon>
        <taxon>Rhodobacterales</taxon>
        <taxon>Roseobacteraceae</taxon>
        <taxon>Actibacterium</taxon>
    </lineage>
</organism>
<dbReference type="SUPFAM" id="SSF48317">
    <property type="entry name" value="Acid phosphatase/Vanadium-dependent haloperoxidase"/>
    <property type="match status" value="1"/>
</dbReference>
<accession>A0A840CF36</accession>
<evidence type="ECO:0000313" key="4">
    <source>
        <dbReference type="Proteomes" id="UP000585681"/>
    </source>
</evidence>
<feature type="transmembrane region" description="Helical" evidence="1">
    <location>
        <begin position="68"/>
        <end position="88"/>
    </location>
</feature>
<dbReference type="PANTHER" id="PTHR14969">
    <property type="entry name" value="SPHINGOSINE-1-PHOSPHATE PHOSPHOHYDROLASE"/>
    <property type="match status" value="1"/>
</dbReference>
<dbReference type="PANTHER" id="PTHR14969:SF13">
    <property type="entry name" value="AT30094P"/>
    <property type="match status" value="1"/>
</dbReference>
<reference evidence="3" key="1">
    <citation type="submission" date="2020-08" db="EMBL/GenBank/DDBJ databases">
        <title>Genomic Encyclopedia of Type Strains, Phase IV (KMG-IV): sequencing the most valuable type-strain genomes for metagenomic binning, comparative biology and taxonomic classification.</title>
        <authorList>
            <person name="Goeker M."/>
        </authorList>
    </citation>
    <scope>NUCLEOTIDE SEQUENCE [LARGE SCALE GENOMIC DNA]</scope>
    <source>
        <strain evidence="3">DSM 105040</strain>
    </source>
</reference>
<dbReference type="EMBL" id="JACIEQ010000003">
    <property type="protein sequence ID" value="MBB4022722.1"/>
    <property type="molecule type" value="Genomic_DNA"/>
</dbReference>
<protein>
    <submittedName>
        <fullName evidence="3">Undecaprenyl-diphosphatase</fullName>
        <ecNumber evidence="3">3.6.1.27</ecNumber>
    </submittedName>
</protein>
<keyword evidence="1" id="KW-0472">Membrane</keyword>
<dbReference type="AlphaFoldDB" id="A0A840CF36"/>
<evidence type="ECO:0000313" key="3">
    <source>
        <dbReference type="EMBL" id="MBB4022722.1"/>
    </source>
</evidence>
<keyword evidence="4" id="KW-1185">Reference proteome</keyword>
<evidence type="ECO:0000259" key="2">
    <source>
        <dbReference type="SMART" id="SM00014"/>
    </source>
</evidence>
<proteinExistence type="predicted"/>
<dbReference type="Pfam" id="PF01569">
    <property type="entry name" value="PAP2"/>
    <property type="match status" value="1"/>
</dbReference>
<feature type="transmembrane region" description="Helical" evidence="1">
    <location>
        <begin position="6"/>
        <end position="24"/>
    </location>
</feature>
<dbReference type="RefSeq" id="WP_054539875.1">
    <property type="nucleotide sequence ID" value="NZ_JACIEQ010000003.1"/>
</dbReference>
<dbReference type="Gene3D" id="1.20.144.10">
    <property type="entry name" value="Phosphatidic acid phosphatase type 2/haloperoxidase"/>
    <property type="match status" value="1"/>
</dbReference>
<keyword evidence="3" id="KW-0378">Hydrolase</keyword>
<sequence>MLLLSVALAAALIVALFVIGLRLVPRFVARAGRLSARLDAAHGAAGTGAQPALCRLVRARTAPTRFRGLPLTLLTAAALYLAALMLGLTEDVLEADKVVTLDRIISALFDPWRAAPVITVFRWITAFGASPAIVASMIIATGFLFAEGRRAPILPLWITLAGAEITMSLGKLIVARPRPGAMLDSATFWSFPSGHATVAMAVYGYLAYAIARDLPNPHARFAIAYCTAVMIGLIGLSRVILNVHYASDIVGGFLVGGFWLLIGVIAAELLRPHKRPGQAAEERERR</sequence>
<dbReference type="SMART" id="SM00014">
    <property type="entry name" value="acidPPc"/>
    <property type="match status" value="1"/>
</dbReference>
<dbReference type="GO" id="GO:0050380">
    <property type="term" value="F:undecaprenyl-diphosphatase activity"/>
    <property type="evidence" value="ECO:0007669"/>
    <property type="project" value="UniProtKB-EC"/>
</dbReference>
<dbReference type="InterPro" id="IPR036938">
    <property type="entry name" value="PAP2/HPO_sf"/>
</dbReference>
<evidence type="ECO:0000256" key="1">
    <source>
        <dbReference type="SAM" id="Phobius"/>
    </source>
</evidence>
<keyword evidence="1" id="KW-0812">Transmembrane</keyword>
<gene>
    <name evidence="3" type="ORF">GGR17_002541</name>
</gene>
<keyword evidence="1" id="KW-1133">Transmembrane helix</keyword>
<feature type="transmembrane region" description="Helical" evidence="1">
    <location>
        <begin position="153"/>
        <end position="174"/>
    </location>
</feature>
<dbReference type="InterPro" id="IPR000326">
    <property type="entry name" value="PAP2/HPO"/>
</dbReference>
<feature type="transmembrane region" description="Helical" evidence="1">
    <location>
        <begin position="120"/>
        <end position="146"/>
    </location>
</feature>